<name>A0A840HQ37_9SPHN</name>
<dbReference type="AlphaFoldDB" id="A0A840HQ37"/>
<accession>A0A840HQ37</accession>
<evidence type="ECO:0000313" key="1">
    <source>
        <dbReference type="EMBL" id="MBB4639973.1"/>
    </source>
</evidence>
<organism evidence="1 2">
    <name type="scientific">Rhizorhapis suberifaciens</name>
    <name type="common">corky root of lettuce</name>
    <dbReference type="NCBI Taxonomy" id="13656"/>
    <lineage>
        <taxon>Bacteria</taxon>
        <taxon>Pseudomonadati</taxon>
        <taxon>Pseudomonadota</taxon>
        <taxon>Alphaproteobacteria</taxon>
        <taxon>Sphingomonadales</taxon>
        <taxon>Sphingomonadaceae</taxon>
        <taxon>Rhizorhapis</taxon>
    </lineage>
</organism>
<dbReference type="EMBL" id="JACHOV010000001">
    <property type="protein sequence ID" value="MBB4639973.1"/>
    <property type="molecule type" value="Genomic_DNA"/>
</dbReference>
<comment type="caution">
    <text evidence="1">The sequence shown here is derived from an EMBL/GenBank/DDBJ whole genome shotgun (WGS) entry which is preliminary data.</text>
</comment>
<reference evidence="1 2" key="1">
    <citation type="submission" date="2020-08" db="EMBL/GenBank/DDBJ databases">
        <title>Genomic Encyclopedia of Type Strains, Phase IV (KMG-IV): sequencing the most valuable type-strain genomes for metagenomic binning, comparative biology and taxonomic classification.</title>
        <authorList>
            <person name="Goeker M."/>
        </authorList>
    </citation>
    <scope>NUCLEOTIDE SEQUENCE [LARGE SCALE GENOMIC DNA]</scope>
    <source>
        <strain evidence="1 2">DSM 7465</strain>
    </source>
</reference>
<evidence type="ECO:0000313" key="2">
    <source>
        <dbReference type="Proteomes" id="UP000575068"/>
    </source>
</evidence>
<proteinExistence type="predicted"/>
<keyword evidence="2" id="KW-1185">Reference proteome</keyword>
<protein>
    <submittedName>
        <fullName evidence="1">Uncharacterized protein</fullName>
    </submittedName>
</protein>
<gene>
    <name evidence="1" type="ORF">HNQ99_000253</name>
</gene>
<dbReference type="Proteomes" id="UP000575068">
    <property type="component" value="Unassembled WGS sequence"/>
</dbReference>
<sequence length="35" mass="3877">MMKIYPVRPEFVEAGVLLAQPEPSTSFTPAQRSVV</sequence>